<dbReference type="InterPro" id="IPR046867">
    <property type="entry name" value="AldOxase/xan_DH_MoCoBD2"/>
</dbReference>
<gene>
    <name evidence="5" type="ORF">J2853_007934</name>
</gene>
<dbReference type="SMART" id="SM01008">
    <property type="entry name" value="Ald_Xan_dh_C"/>
    <property type="match status" value="1"/>
</dbReference>
<dbReference type="GO" id="GO:0004854">
    <property type="term" value="F:xanthine dehydrogenase activity"/>
    <property type="evidence" value="ECO:0007669"/>
    <property type="project" value="UniProtKB-EC"/>
</dbReference>
<dbReference type="EMBL" id="JAUSQU010000001">
    <property type="protein sequence ID" value="MDP9848723.1"/>
    <property type="molecule type" value="Genomic_DNA"/>
</dbReference>
<evidence type="ECO:0000256" key="2">
    <source>
        <dbReference type="ARBA" id="ARBA00023002"/>
    </source>
</evidence>
<dbReference type="InterPro" id="IPR037165">
    <property type="entry name" value="AldOxase/xan_DH_Mopterin-bd_sf"/>
</dbReference>
<protein>
    <submittedName>
        <fullName evidence="5">Xanthine dehydrogenase YagR molybdenum-binding subunit</fullName>
        <ecNumber evidence="5">1.17.1.4</ecNumber>
    </submittedName>
</protein>
<dbReference type="Pfam" id="PF02738">
    <property type="entry name" value="MoCoBD_1"/>
    <property type="match status" value="1"/>
</dbReference>
<feature type="compositionally biased region" description="Polar residues" evidence="3">
    <location>
        <begin position="1"/>
        <end position="17"/>
    </location>
</feature>
<feature type="region of interest" description="Disordered" evidence="3">
    <location>
        <begin position="1"/>
        <end position="36"/>
    </location>
</feature>
<evidence type="ECO:0000256" key="3">
    <source>
        <dbReference type="SAM" id="MobiDB-lite"/>
    </source>
</evidence>
<evidence type="ECO:0000313" key="5">
    <source>
        <dbReference type="EMBL" id="MDP9848723.1"/>
    </source>
</evidence>
<dbReference type="InterPro" id="IPR008274">
    <property type="entry name" value="AldOxase/xan_DH_MoCoBD1"/>
</dbReference>
<dbReference type="PANTHER" id="PTHR11908:SF132">
    <property type="entry name" value="ALDEHYDE OXIDASE 1-RELATED"/>
    <property type="match status" value="1"/>
</dbReference>
<dbReference type="Pfam" id="PF20256">
    <property type="entry name" value="MoCoBD_2"/>
    <property type="match status" value="1"/>
</dbReference>
<evidence type="ECO:0000256" key="1">
    <source>
        <dbReference type="ARBA" id="ARBA00022505"/>
    </source>
</evidence>
<feature type="domain" description="Aldehyde oxidase/xanthine dehydrogenase a/b hammerhead" evidence="4">
    <location>
        <begin position="39"/>
        <end position="155"/>
    </location>
</feature>
<dbReference type="Pfam" id="PF01315">
    <property type="entry name" value="Ald_Xan_dh_C"/>
    <property type="match status" value="1"/>
</dbReference>
<dbReference type="InterPro" id="IPR036856">
    <property type="entry name" value="Ald_Oxase/Xan_DH_a/b_sf"/>
</dbReference>
<accession>A0ABT9QPM7</accession>
<keyword evidence="6" id="KW-1185">Reference proteome</keyword>
<comment type="caution">
    <text evidence="5">The sequence shown here is derived from an EMBL/GenBank/DDBJ whole genome shotgun (WGS) entry which is preliminary data.</text>
</comment>
<dbReference type="Gene3D" id="3.30.365.10">
    <property type="entry name" value="Aldehyde oxidase/xanthine dehydrogenase, molybdopterin binding domain"/>
    <property type="match status" value="4"/>
</dbReference>
<feature type="compositionally biased region" description="Basic and acidic residues" evidence="3">
    <location>
        <begin position="24"/>
        <end position="36"/>
    </location>
</feature>
<dbReference type="RefSeq" id="WP_307566206.1">
    <property type="nucleotide sequence ID" value="NZ_JAUSQU010000001.1"/>
</dbReference>
<dbReference type="InterPro" id="IPR000674">
    <property type="entry name" value="Ald_Oxase/Xan_DH_a/b"/>
</dbReference>
<dbReference type="EC" id="1.17.1.4" evidence="5"/>
<dbReference type="Gene3D" id="3.90.1170.50">
    <property type="entry name" value="Aldehyde oxidase/xanthine dehydrogenase, a/b hammerhead"/>
    <property type="match status" value="1"/>
</dbReference>
<organism evidence="5 6">
    <name type="scientific">Streptosporangium lutulentum</name>
    <dbReference type="NCBI Taxonomy" id="1461250"/>
    <lineage>
        <taxon>Bacteria</taxon>
        <taxon>Bacillati</taxon>
        <taxon>Actinomycetota</taxon>
        <taxon>Actinomycetes</taxon>
        <taxon>Streptosporangiales</taxon>
        <taxon>Streptosporangiaceae</taxon>
        <taxon>Streptosporangium</taxon>
    </lineage>
</organism>
<dbReference type="InterPro" id="IPR016208">
    <property type="entry name" value="Ald_Oxase/xanthine_DH-like"/>
</dbReference>
<reference evidence="5 6" key="1">
    <citation type="submission" date="2023-07" db="EMBL/GenBank/DDBJ databases">
        <title>Sequencing the genomes of 1000 actinobacteria strains.</title>
        <authorList>
            <person name="Klenk H.-P."/>
        </authorList>
    </citation>
    <scope>NUCLEOTIDE SEQUENCE [LARGE SCALE GENOMIC DNA]</scope>
    <source>
        <strain evidence="5 6">DSM 46740</strain>
    </source>
</reference>
<dbReference type="SUPFAM" id="SSF54665">
    <property type="entry name" value="CO dehydrogenase molybdoprotein N-domain-like"/>
    <property type="match status" value="1"/>
</dbReference>
<keyword evidence="1" id="KW-0500">Molybdenum</keyword>
<keyword evidence="2 5" id="KW-0560">Oxidoreductase</keyword>
<proteinExistence type="predicted"/>
<dbReference type="PANTHER" id="PTHR11908">
    <property type="entry name" value="XANTHINE DEHYDROGENASE"/>
    <property type="match status" value="1"/>
</dbReference>
<evidence type="ECO:0000259" key="4">
    <source>
        <dbReference type="SMART" id="SM01008"/>
    </source>
</evidence>
<dbReference type="Proteomes" id="UP001225356">
    <property type="component" value="Unassembled WGS sequence"/>
</dbReference>
<sequence>MTRTQASRTSQVQSPPRSATAERSVGRPIDRVDGKAKTTGAARFSAEFPYPDIAHAALVYATIARGRITGIDTADASAITGVLAVITHLNAPAMKPPPAMSVMDLSTLATGTSVNYLNTDEVHWNGQPVAVVVAETLDAALRAAALVRVTYRELPATVDFTGEEKNAVPQKNSPIQSGGARKGDAEAALAAAPFSVDLRFTTPPHHHNAIEPHSTTAAWDGDRLTVHEGTQNIAWTRKQLARRFDVPVEGVRVISPYVGGAFGGKSMVWAGTILTVLAARVTGRPVRMMLTREGVYRTVGGRTPSTQRVALGADADGKLTALIHTSVTQTGRVGGGPEQVTSQSRHLYDAANILLQQNLVELDALSNTVMRAPGESIGTFALETAVDELAYKLDLDPIELRMRNEPSRNPIDGKRFAHRMLREAYALGAEKFGWSGRTPQPGSMRDGRWLVGMGVASAYHPSWQFSANVTVRLAVDGTVVVRCGFHEMGMGGATAQAQIAADALGVPFDAVRVEYGDSTLPTGPGAGGSGQTASVAASLLTACEKLKRSVLALARRSSESPLRGRRLNGLEARDGGLWAGGTGPGETYVAILARAGVPSVDARVGSETRVGEVAGQVRFMSKLLLDRRRWVKAACGAQFCEVRVDPDTGEVRVSRWLGAFDVGTVINAKTVGSQLRGGIVMGIGMALSEETLVDPRNGRIMNPGLAEYHVPVHADIPPIDIHCLDEPDPTMPLGLVGVGEVSITGTAAAIANAIHHATGKRVRDLPITLDKLL</sequence>
<dbReference type="SUPFAM" id="SSF56003">
    <property type="entry name" value="Molybdenum cofactor-binding domain"/>
    <property type="match status" value="1"/>
</dbReference>
<evidence type="ECO:0000313" key="6">
    <source>
        <dbReference type="Proteomes" id="UP001225356"/>
    </source>
</evidence>
<name>A0ABT9QPM7_9ACTN</name>